<accession>A0A268NWM4</accession>
<dbReference type="PANTHER" id="PTHR46566:SF1">
    <property type="entry name" value="1-PHOSPHOFRUCTOKINASE"/>
    <property type="match status" value="1"/>
</dbReference>
<dbReference type="PROSITE" id="PS00583">
    <property type="entry name" value="PFKB_KINASES_1"/>
    <property type="match status" value="1"/>
</dbReference>
<gene>
    <name evidence="10" type="primary">pfkB</name>
    <name evidence="10" type="ORF">CHH72_18430</name>
</gene>
<dbReference type="InterPro" id="IPR002173">
    <property type="entry name" value="Carboh/pur_kinase_PfkB_CS"/>
</dbReference>
<keyword evidence="7" id="KW-0423">Lactose metabolism</keyword>
<evidence type="ECO:0000256" key="3">
    <source>
        <dbReference type="ARBA" id="ARBA00022741"/>
    </source>
</evidence>
<comment type="catalytic activity">
    <reaction evidence="6 8">
        <text>beta-D-fructose 1-phosphate + ATP = beta-D-fructose 1,6-bisphosphate + ADP + H(+)</text>
        <dbReference type="Rhea" id="RHEA:14213"/>
        <dbReference type="ChEBI" id="CHEBI:15378"/>
        <dbReference type="ChEBI" id="CHEBI:30616"/>
        <dbReference type="ChEBI" id="CHEBI:32966"/>
        <dbReference type="ChEBI" id="CHEBI:138881"/>
        <dbReference type="ChEBI" id="CHEBI:456216"/>
        <dbReference type="EC" id="2.7.1.56"/>
    </reaction>
</comment>
<dbReference type="Gene3D" id="3.40.1190.20">
    <property type="match status" value="1"/>
</dbReference>
<dbReference type="EMBL" id="NPCC01000034">
    <property type="protein sequence ID" value="PAE87435.1"/>
    <property type="molecule type" value="Genomic_DNA"/>
</dbReference>
<keyword evidence="3 7" id="KW-0547">Nucleotide-binding</keyword>
<dbReference type="AlphaFoldDB" id="A0A268NWM4"/>
<evidence type="ECO:0000259" key="9">
    <source>
        <dbReference type="Pfam" id="PF00294"/>
    </source>
</evidence>
<dbReference type="GO" id="GO:0005524">
    <property type="term" value="F:ATP binding"/>
    <property type="evidence" value="ECO:0007669"/>
    <property type="project" value="UniProtKB-UniRule"/>
</dbReference>
<dbReference type="EC" id="2.7.1.144" evidence="7"/>
<dbReference type="InterPro" id="IPR029056">
    <property type="entry name" value="Ribokinase-like"/>
</dbReference>
<evidence type="ECO:0000256" key="1">
    <source>
        <dbReference type="ARBA" id="ARBA00005380"/>
    </source>
</evidence>
<evidence type="ECO:0000256" key="2">
    <source>
        <dbReference type="ARBA" id="ARBA00022679"/>
    </source>
</evidence>
<dbReference type="Proteomes" id="UP000216207">
    <property type="component" value="Unassembled WGS sequence"/>
</dbReference>
<evidence type="ECO:0000256" key="7">
    <source>
        <dbReference type="PIRNR" id="PIRNR000535"/>
    </source>
</evidence>
<dbReference type="NCBIfam" id="TIGR03168">
    <property type="entry name" value="1-PFK"/>
    <property type="match status" value="1"/>
</dbReference>
<comment type="caution">
    <text evidence="10">The sequence shown here is derived from an EMBL/GenBank/DDBJ whole genome shotgun (WGS) entry which is preliminary data.</text>
</comment>
<comment type="catalytic activity">
    <reaction evidence="7">
        <text>D-tagatofuranose 6-phosphate + ATP = D-tagatofuranose 1,6-bisphosphate + ADP + H(+)</text>
        <dbReference type="Rhea" id="RHEA:12420"/>
        <dbReference type="ChEBI" id="CHEBI:15378"/>
        <dbReference type="ChEBI" id="CHEBI:30616"/>
        <dbReference type="ChEBI" id="CHEBI:58694"/>
        <dbReference type="ChEBI" id="CHEBI:58695"/>
        <dbReference type="ChEBI" id="CHEBI:456216"/>
        <dbReference type="EC" id="2.7.1.144"/>
    </reaction>
</comment>
<feature type="domain" description="Carbohydrate kinase PfkB" evidence="9">
    <location>
        <begin position="11"/>
        <end position="285"/>
    </location>
</feature>
<comment type="similarity">
    <text evidence="7">Belongs to the carbohydrate kinase PfkB family. LacC subfamily.</text>
</comment>
<dbReference type="InterPro" id="IPR011611">
    <property type="entry name" value="PfkB_dom"/>
</dbReference>
<dbReference type="SUPFAM" id="SSF53613">
    <property type="entry name" value="Ribokinase-like"/>
    <property type="match status" value="1"/>
</dbReference>
<comment type="function">
    <text evidence="8">Catalyzes the ATP-dependent phosphorylation of fructose-l-phosphate to fructose-l,6-bisphosphate.</text>
</comment>
<dbReference type="CDD" id="cd01164">
    <property type="entry name" value="FruK_PfkB_like"/>
    <property type="match status" value="1"/>
</dbReference>
<dbReference type="InterPro" id="IPR022463">
    <property type="entry name" value="1-PFruKinase"/>
</dbReference>
<comment type="similarity">
    <text evidence="1">Belongs to the carbohydrate kinase pfkB family.</text>
</comment>
<keyword evidence="2 7" id="KW-0808">Transferase</keyword>
<dbReference type="UniPathway" id="UPA00704">
    <property type="reaction ID" value="UER00715"/>
</dbReference>
<reference evidence="10 11" key="1">
    <citation type="submission" date="2017-07" db="EMBL/GenBank/DDBJ databases">
        <title>Isolation and whole genome analysis of endospore-forming bacteria from heroin.</title>
        <authorList>
            <person name="Kalinowski J."/>
            <person name="Ahrens B."/>
            <person name="Al-Dilaimi A."/>
            <person name="Winkler A."/>
            <person name="Wibberg D."/>
            <person name="Schleenbecker U."/>
            <person name="Ruckert C."/>
            <person name="Wolfel R."/>
            <person name="Grass G."/>
        </authorList>
    </citation>
    <scope>NUCLEOTIDE SEQUENCE [LARGE SCALE GENOMIC DNA]</scope>
    <source>
        <strain evidence="10 11">7539</strain>
    </source>
</reference>
<evidence type="ECO:0000256" key="4">
    <source>
        <dbReference type="ARBA" id="ARBA00022777"/>
    </source>
</evidence>
<dbReference type="GO" id="GO:0008662">
    <property type="term" value="F:1-phosphofructokinase activity"/>
    <property type="evidence" value="ECO:0007669"/>
    <property type="project" value="UniProtKB-UniRule"/>
</dbReference>
<dbReference type="Pfam" id="PF00294">
    <property type="entry name" value="PfkB"/>
    <property type="match status" value="1"/>
</dbReference>
<dbReference type="GO" id="GO:0005829">
    <property type="term" value="C:cytosol"/>
    <property type="evidence" value="ECO:0007669"/>
    <property type="project" value="TreeGrafter"/>
</dbReference>
<dbReference type="RefSeq" id="WP_095327187.1">
    <property type="nucleotide sequence ID" value="NZ_NPCC01000034.1"/>
</dbReference>
<proteinExistence type="inferred from homology"/>
<dbReference type="PANTHER" id="PTHR46566">
    <property type="entry name" value="1-PHOSPHOFRUCTOKINASE-RELATED"/>
    <property type="match status" value="1"/>
</dbReference>
<name>A0A268NWM4_SHOCL</name>
<protein>
    <recommendedName>
        <fullName evidence="7">Tagatose-6-phosphate kinase</fullName>
        <ecNumber evidence="7">2.7.1.144</ecNumber>
    </recommendedName>
</protein>
<organism evidence="10 11">
    <name type="scientific">Shouchella clausii</name>
    <name type="common">Alkalihalobacillus clausii</name>
    <dbReference type="NCBI Taxonomy" id="79880"/>
    <lineage>
        <taxon>Bacteria</taxon>
        <taxon>Bacillati</taxon>
        <taxon>Bacillota</taxon>
        <taxon>Bacilli</taxon>
        <taxon>Bacillales</taxon>
        <taxon>Bacillaceae</taxon>
        <taxon>Shouchella</taxon>
    </lineage>
</organism>
<comment type="pathway">
    <text evidence="7">Carbohydrate metabolism; D-tagatose 6-phosphate degradation; D-glyceraldehyde 3-phosphate and glycerone phosphate from D-tagatose 6-phosphate: step 1/2.</text>
</comment>
<dbReference type="GO" id="GO:0016052">
    <property type="term" value="P:carbohydrate catabolic process"/>
    <property type="evidence" value="ECO:0007669"/>
    <property type="project" value="UniProtKB-ARBA"/>
</dbReference>
<dbReference type="NCBIfam" id="TIGR03828">
    <property type="entry name" value="pfkB"/>
    <property type="match status" value="1"/>
</dbReference>
<evidence type="ECO:0000256" key="8">
    <source>
        <dbReference type="RuleBase" id="RU369061"/>
    </source>
</evidence>
<dbReference type="GO" id="GO:0044281">
    <property type="term" value="P:small molecule metabolic process"/>
    <property type="evidence" value="ECO:0007669"/>
    <property type="project" value="UniProtKB-ARBA"/>
</dbReference>
<evidence type="ECO:0000256" key="6">
    <source>
        <dbReference type="ARBA" id="ARBA00047745"/>
    </source>
</evidence>
<keyword evidence="5 7" id="KW-0067">ATP-binding</keyword>
<dbReference type="PROSITE" id="PS00584">
    <property type="entry name" value="PFKB_KINASES_2"/>
    <property type="match status" value="1"/>
</dbReference>
<dbReference type="GO" id="GO:0009024">
    <property type="term" value="F:tagatose-6-phosphate kinase activity"/>
    <property type="evidence" value="ECO:0007669"/>
    <property type="project" value="UniProtKB-EC"/>
</dbReference>
<evidence type="ECO:0000256" key="5">
    <source>
        <dbReference type="ARBA" id="ARBA00022840"/>
    </source>
</evidence>
<evidence type="ECO:0000313" key="11">
    <source>
        <dbReference type="Proteomes" id="UP000216207"/>
    </source>
</evidence>
<sequence>MIYTVTLNPAMDYFVALDSINKGGVNRAAHDYKAPGGKGINVSRVLKRIGHPSTALGFIGGFTGEYIKANVEADGVHTSFIEISGDTRINIKLKADVETEVNGVSPAIAANDVAALEEQLTQLKANDVVVFAGSVPPSLETNVYAKWSKLLKDRGVFVFIDTSGKPLEEAVAAQPDFIKPNQHELAEFAGEAIDSLEAAVPHAKALVAKGIGHVFVTFAGDGALLATEQSILLATTPRGTVKNSVGAGDSVVAGFIGATAEGMSLPEAFRFAVASGSATAFSTGFAERTTIEALMDEVAVTIYREG</sequence>
<dbReference type="GO" id="GO:0005988">
    <property type="term" value="P:lactose metabolic process"/>
    <property type="evidence" value="ECO:0007669"/>
    <property type="project" value="UniProtKB-KW"/>
</dbReference>
<dbReference type="GO" id="GO:2001059">
    <property type="term" value="P:D-tagatose 6-phosphate catabolic process"/>
    <property type="evidence" value="ECO:0007669"/>
    <property type="project" value="UniProtKB-UniPathway"/>
</dbReference>
<dbReference type="InterPro" id="IPR017583">
    <property type="entry name" value="Tagatose/fructose_Pkinase"/>
</dbReference>
<evidence type="ECO:0000313" key="10">
    <source>
        <dbReference type="EMBL" id="PAE87435.1"/>
    </source>
</evidence>
<dbReference type="FunFam" id="3.40.1190.20:FF:000001">
    <property type="entry name" value="Phosphofructokinase"/>
    <property type="match status" value="1"/>
</dbReference>
<dbReference type="PIRSF" id="PIRSF000535">
    <property type="entry name" value="1PFK/6PFK/LacC"/>
    <property type="match status" value="1"/>
</dbReference>
<keyword evidence="4 8" id="KW-0418">Kinase</keyword>